<evidence type="ECO:0000256" key="1">
    <source>
        <dbReference type="SAM" id="Phobius"/>
    </source>
</evidence>
<feature type="transmembrane region" description="Helical" evidence="1">
    <location>
        <begin position="21"/>
        <end position="47"/>
    </location>
</feature>
<reference evidence="2 3" key="1">
    <citation type="submission" date="2019-02" db="EMBL/GenBank/DDBJ databases">
        <title>Deep-cultivation of Planctomycetes and their phenomic and genomic characterization uncovers novel biology.</title>
        <authorList>
            <person name="Wiegand S."/>
            <person name="Jogler M."/>
            <person name="Boedeker C."/>
            <person name="Pinto D."/>
            <person name="Vollmers J."/>
            <person name="Rivas-Marin E."/>
            <person name="Kohn T."/>
            <person name="Peeters S.H."/>
            <person name="Heuer A."/>
            <person name="Rast P."/>
            <person name="Oberbeckmann S."/>
            <person name="Bunk B."/>
            <person name="Jeske O."/>
            <person name="Meyerdierks A."/>
            <person name="Storesund J.E."/>
            <person name="Kallscheuer N."/>
            <person name="Luecker S."/>
            <person name="Lage O.M."/>
            <person name="Pohl T."/>
            <person name="Merkel B.J."/>
            <person name="Hornburger P."/>
            <person name="Mueller R.-W."/>
            <person name="Bruemmer F."/>
            <person name="Labrenz M."/>
            <person name="Spormann A.M."/>
            <person name="Op den Camp H."/>
            <person name="Overmann J."/>
            <person name="Amann R."/>
            <person name="Jetten M.S.M."/>
            <person name="Mascher T."/>
            <person name="Medema M.H."/>
            <person name="Devos D.P."/>
            <person name="Kaster A.-K."/>
            <person name="Ovreas L."/>
            <person name="Rohde M."/>
            <person name="Galperin M.Y."/>
            <person name="Jogler C."/>
        </authorList>
    </citation>
    <scope>NUCLEOTIDE SEQUENCE [LARGE SCALE GENOMIC DNA]</scope>
    <source>
        <strain evidence="2 3">CA12</strain>
    </source>
</reference>
<gene>
    <name evidence="2" type="ORF">CA12_14400</name>
</gene>
<dbReference type="AlphaFoldDB" id="A0A517P7M2"/>
<protein>
    <submittedName>
        <fullName evidence="2">Uncharacterized protein</fullName>
    </submittedName>
</protein>
<organism evidence="2 3">
    <name type="scientific">Alienimonas californiensis</name>
    <dbReference type="NCBI Taxonomy" id="2527989"/>
    <lineage>
        <taxon>Bacteria</taxon>
        <taxon>Pseudomonadati</taxon>
        <taxon>Planctomycetota</taxon>
        <taxon>Planctomycetia</taxon>
        <taxon>Planctomycetales</taxon>
        <taxon>Planctomycetaceae</taxon>
        <taxon>Alienimonas</taxon>
    </lineage>
</organism>
<keyword evidence="3" id="KW-1185">Reference proteome</keyword>
<accession>A0A517P7M2</accession>
<keyword evidence="1" id="KW-0472">Membrane</keyword>
<keyword evidence="1" id="KW-0812">Transmembrane</keyword>
<sequence>MARRLRATPRGRRAAARLGVTLTEVLMSLLVMGIGVTSVATLFPLAVLRGARATQLTAGTILKVNAEETVRFSHTPSLEAPLPKQIGGVLLKGGVSAFPRGASPGVERLAMLLDPDANGSLDVCGAATKVSPTNTLAWGPGGAFLGNGGTPRKYVVDPLGAAVLAGDTSDAVSPWFYGAKATAGSAATDQFGAALGGEPALRFAWPFPWEMVNAAESGNSAVRRQMVETAYNVVGRAGDYSSDLDVDASATLNAAGTVTITFSNRDVENGALEEFYDQNNATAEGLAVPGADLARIVLFAPDQRSSAAIPLARLPEAEVRAGAAPDDVTDVADGYTLTVHTPNAGFQAAAFDTDGDGVANTGANVPLRVRLERPDRRYSWMLTCRRTGSERTEAEVAVFFNRALSAEDESVWRSVRTASGSYVLFWDTGSATPQRNPQVVGGGWLLEMGEFAWLQVGRVLEAEGDPTDADAPQRVKDAYSRAGGGMTTPRYLEFLLSSGTPRRNEAGMGGNLFATFPRGVVSVFTLDP</sequence>
<dbReference type="Proteomes" id="UP000318741">
    <property type="component" value="Chromosome"/>
</dbReference>
<proteinExistence type="predicted"/>
<keyword evidence="1" id="KW-1133">Transmembrane helix</keyword>
<evidence type="ECO:0000313" key="3">
    <source>
        <dbReference type="Proteomes" id="UP000318741"/>
    </source>
</evidence>
<dbReference type="EMBL" id="CP036265">
    <property type="protein sequence ID" value="QDT15355.1"/>
    <property type="molecule type" value="Genomic_DNA"/>
</dbReference>
<dbReference type="KEGG" id="acaf:CA12_14400"/>
<evidence type="ECO:0000313" key="2">
    <source>
        <dbReference type="EMBL" id="QDT15355.1"/>
    </source>
</evidence>
<name>A0A517P7M2_9PLAN</name>